<gene>
    <name evidence="2" type="ORF">CTOB1V02_LOCUS6632</name>
</gene>
<accession>A0A7R8WBV1</accession>
<feature type="compositionally biased region" description="Polar residues" evidence="1">
    <location>
        <begin position="324"/>
        <end position="334"/>
    </location>
</feature>
<evidence type="ECO:0000256" key="1">
    <source>
        <dbReference type="SAM" id="MobiDB-lite"/>
    </source>
</evidence>
<feature type="compositionally biased region" description="Polar residues" evidence="1">
    <location>
        <begin position="306"/>
        <end position="317"/>
    </location>
</feature>
<organism evidence="2">
    <name type="scientific">Cyprideis torosa</name>
    <dbReference type="NCBI Taxonomy" id="163714"/>
    <lineage>
        <taxon>Eukaryota</taxon>
        <taxon>Metazoa</taxon>
        <taxon>Ecdysozoa</taxon>
        <taxon>Arthropoda</taxon>
        <taxon>Crustacea</taxon>
        <taxon>Oligostraca</taxon>
        <taxon>Ostracoda</taxon>
        <taxon>Podocopa</taxon>
        <taxon>Podocopida</taxon>
        <taxon>Cytherocopina</taxon>
        <taxon>Cytheroidea</taxon>
        <taxon>Cytherideidae</taxon>
        <taxon>Cyprideis</taxon>
    </lineage>
</organism>
<reference evidence="2" key="1">
    <citation type="submission" date="2020-11" db="EMBL/GenBank/DDBJ databases">
        <authorList>
            <person name="Tran Van P."/>
        </authorList>
    </citation>
    <scope>NUCLEOTIDE SEQUENCE</scope>
</reference>
<feature type="region of interest" description="Disordered" evidence="1">
    <location>
        <begin position="306"/>
        <end position="344"/>
    </location>
</feature>
<sequence>MSSTVKEELPVLSKGALSRSVKNSLAKQGKKRVVRNSLLDPLCPVIPFADAEFESALHSAIFDDFHDIRQLFGGCVTQSVEKSKRRRLKEMNKAWMDYKRGLQKNGKGEQSWNQIRKLWKKVWKLENQSVKPLTTDPQKVIKQRIRDEANKQFCFGVNQLMRRIEKTECEASFSGIFHCVIVEETTSKFLLSSLCVACQVRAIPIYRCKNLSTTVSTVFGFSTTCLGVRIGNNETRCFARVREVIEKHIRQKIVIEGNMTVDNVKHTKPTENKSLDFESMKKTDEVLIESRKCEVSVSELTIKTTPVHKNNAKSDNSAVRKDSSPSLNPIQATPTGPHPPFRPALSLKLDDVLSSFKTSLPFKSPRKQENIGSGANFICFGTSSSESSESDDDVGWTTVQSKRLKLNKKEPLRVYLTAKIFLPFSSDFKRTFIYHSSGLHLRPKSCRSRDLVLAVASSR</sequence>
<protein>
    <submittedName>
        <fullName evidence="2">Uncharacterized protein</fullName>
    </submittedName>
</protein>
<dbReference type="EMBL" id="OB661687">
    <property type="protein sequence ID" value="CAD7228754.1"/>
    <property type="molecule type" value="Genomic_DNA"/>
</dbReference>
<evidence type="ECO:0000313" key="2">
    <source>
        <dbReference type="EMBL" id="CAD7228754.1"/>
    </source>
</evidence>
<dbReference type="AlphaFoldDB" id="A0A7R8WBV1"/>
<name>A0A7R8WBV1_9CRUS</name>
<proteinExistence type="predicted"/>